<evidence type="ECO:0000256" key="4">
    <source>
        <dbReference type="ARBA" id="ARBA00012572"/>
    </source>
</evidence>
<dbReference type="RefSeq" id="WP_181550540.1">
    <property type="nucleotide sequence ID" value="NZ_JACDUS010000002.1"/>
</dbReference>
<dbReference type="InterPro" id="IPR001240">
    <property type="entry name" value="PRAI_dom"/>
</dbReference>
<dbReference type="Gene3D" id="3.20.20.70">
    <property type="entry name" value="Aldolase class I"/>
    <property type="match status" value="1"/>
</dbReference>
<comment type="pathway">
    <text evidence="2 10">Amino-acid biosynthesis; L-tryptophan biosynthesis; L-tryptophan from chorismate: step 3/5.</text>
</comment>
<dbReference type="FunFam" id="3.20.20.70:FF:000075">
    <property type="entry name" value="Tryptophan biosynthesis protein TRP1"/>
    <property type="match status" value="1"/>
</dbReference>
<dbReference type="SUPFAM" id="SSF51366">
    <property type="entry name" value="Ribulose-phoshate binding barrel"/>
    <property type="match status" value="1"/>
</dbReference>
<dbReference type="InterPro" id="IPR011060">
    <property type="entry name" value="RibuloseP-bd_barrel"/>
</dbReference>
<evidence type="ECO:0000256" key="3">
    <source>
        <dbReference type="ARBA" id="ARBA00007571"/>
    </source>
</evidence>
<keyword evidence="6 10" id="KW-0028">Amino-acid biosynthesis</keyword>
<evidence type="ECO:0000256" key="5">
    <source>
        <dbReference type="ARBA" id="ARBA00022272"/>
    </source>
</evidence>
<evidence type="ECO:0000313" key="12">
    <source>
        <dbReference type="EMBL" id="MBA2880890.1"/>
    </source>
</evidence>
<dbReference type="CDD" id="cd00405">
    <property type="entry name" value="PRAI"/>
    <property type="match status" value="1"/>
</dbReference>
<dbReference type="UniPathway" id="UPA00035">
    <property type="reaction ID" value="UER00042"/>
</dbReference>
<dbReference type="HAMAP" id="MF_00135">
    <property type="entry name" value="PRAI"/>
    <property type="match status" value="1"/>
</dbReference>
<reference evidence="12 13" key="1">
    <citation type="submission" date="2020-07" db="EMBL/GenBank/DDBJ databases">
        <title>Genomic Encyclopedia of Type Strains, Phase IV (KMG-IV): sequencing the most valuable type-strain genomes for metagenomic binning, comparative biology and taxonomic classification.</title>
        <authorList>
            <person name="Goeker M."/>
        </authorList>
    </citation>
    <scope>NUCLEOTIDE SEQUENCE [LARGE SCALE GENOMIC DNA]</scope>
    <source>
        <strain evidence="12 13">DSM 17721</strain>
    </source>
</reference>
<evidence type="ECO:0000256" key="8">
    <source>
        <dbReference type="ARBA" id="ARBA00023141"/>
    </source>
</evidence>
<dbReference type="InterPro" id="IPR013785">
    <property type="entry name" value="Aldolase_TIM"/>
</dbReference>
<dbReference type="EMBL" id="JACDUS010000002">
    <property type="protein sequence ID" value="MBA2880890.1"/>
    <property type="molecule type" value="Genomic_DNA"/>
</dbReference>
<gene>
    <name evidence="10" type="primary">trpF</name>
    <name evidence="12" type="ORF">HNR65_001208</name>
</gene>
<dbReference type="GO" id="GO:0004640">
    <property type="term" value="F:phosphoribosylanthranilate isomerase activity"/>
    <property type="evidence" value="ECO:0007669"/>
    <property type="project" value="UniProtKB-UniRule"/>
</dbReference>
<dbReference type="GO" id="GO:0000162">
    <property type="term" value="P:L-tryptophan biosynthetic process"/>
    <property type="evidence" value="ECO:0007669"/>
    <property type="project" value="UniProtKB-UniRule"/>
</dbReference>
<dbReference type="InterPro" id="IPR044643">
    <property type="entry name" value="TrpF_fam"/>
</dbReference>
<evidence type="ECO:0000259" key="11">
    <source>
        <dbReference type="Pfam" id="PF00697"/>
    </source>
</evidence>
<feature type="domain" description="N-(5'phosphoribosyl) anthranilate isomerase (PRAI)" evidence="11">
    <location>
        <begin position="16"/>
        <end position="212"/>
    </location>
</feature>
<name>A0A7W0C823_9BACT</name>
<comment type="similarity">
    <text evidence="3 10">Belongs to the TrpF family.</text>
</comment>
<evidence type="ECO:0000256" key="9">
    <source>
        <dbReference type="ARBA" id="ARBA00023235"/>
    </source>
</evidence>
<evidence type="ECO:0000256" key="6">
    <source>
        <dbReference type="ARBA" id="ARBA00022605"/>
    </source>
</evidence>
<protein>
    <recommendedName>
        <fullName evidence="5 10">N-(5'-phosphoribosyl)anthranilate isomerase</fullName>
        <shortName evidence="10">PRAI</shortName>
        <ecNumber evidence="4 10">5.3.1.24</ecNumber>
    </recommendedName>
</protein>
<evidence type="ECO:0000256" key="2">
    <source>
        <dbReference type="ARBA" id="ARBA00004664"/>
    </source>
</evidence>
<keyword evidence="9 10" id="KW-0413">Isomerase</keyword>
<evidence type="ECO:0000313" key="13">
    <source>
        <dbReference type="Proteomes" id="UP000525298"/>
    </source>
</evidence>
<dbReference type="Pfam" id="PF00697">
    <property type="entry name" value="PRAI"/>
    <property type="match status" value="1"/>
</dbReference>
<keyword evidence="8 10" id="KW-0057">Aromatic amino acid biosynthesis</keyword>
<keyword evidence="13" id="KW-1185">Reference proteome</keyword>
<dbReference type="Proteomes" id="UP000525298">
    <property type="component" value="Unassembled WGS sequence"/>
</dbReference>
<evidence type="ECO:0000256" key="10">
    <source>
        <dbReference type="HAMAP-Rule" id="MF_00135"/>
    </source>
</evidence>
<keyword evidence="7 10" id="KW-0822">Tryptophan biosynthesis</keyword>
<dbReference type="PANTHER" id="PTHR42894">
    <property type="entry name" value="N-(5'-PHOSPHORIBOSYL)ANTHRANILATE ISOMERASE"/>
    <property type="match status" value="1"/>
</dbReference>
<dbReference type="EC" id="5.3.1.24" evidence="4 10"/>
<comment type="caution">
    <text evidence="12">The sequence shown here is derived from an EMBL/GenBank/DDBJ whole genome shotgun (WGS) entry which is preliminary data.</text>
</comment>
<organism evidence="12 13">
    <name type="scientific">Desulfosalsimonas propionicica</name>
    <dbReference type="NCBI Taxonomy" id="332175"/>
    <lineage>
        <taxon>Bacteria</taxon>
        <taxon>Pseudomonadati</taxon>
        <taxon>Thermodesulfobacteriota</taxon>
        <taxon>Desulfobacteria</taxon>
        <taxon>Desulfobacterales</taxon>
        <taxon>Desulfosalsimonadaceae</taxon>
        <taxon>Desulfosalsimonas</taxon>
    </lineage>
</organism>
<dbReference type="PANTHER" id="PTHR42894:SF1">
    <property type="entry name" value="N-(5'-PHOSPHORIBOSYL)ANTHRANILATE ISOMERASE"/>
    <property type="match status" value="1"/>
</dbReference>
<evidence type="ECO:0000256" key="7">
    <source>
        <dbReference type="ARBA" id="ARBA00022822"/>
    </source>
</evidence>
<dbReference type="AlphaFoldDB" id="A0A7W0C823"/>
<comment type="catalytic activity">
    <reaction evidence="1 10">
        <text>N-(5-phospho-beta-D-ribosyl)anthranilate = 1-(2-carboxyphenylamino)-1-deoxy-D-ribulose 5-phosphate</text>
        <dbReference type="Rhea" id="RHEA:21540"/>
        <dbReference type="ChEBI" id="CHEBI:18277"/>
        <dbReference type="ChEBI" id="CHEBI:58613"/>
        <dbReference type="EC" id="5.3.1.24"/>
    </reaction>
</comment>
<sequence>MYTGYFPEIKHDRIQVKICGITAVEDALACAAWGADALGLVFYPKSPRFVTADQAARIASVLPSHVARVGVFVNASFDTLTKTASACGLTAVQLHGKESPALVQRLRENDVLAVKCLYVNGVPGIDAAGAYNAPAFLVECAAGKLPGGNAKTWDWSAARAFAQNHPTIIAGGLDLQNVTEAISRAAPDAVDVSSGVESAPGRKDTKKVRDFIYAVRLCKPENPTRRIF</sequence>
<proteinExistence type="inferred from homology"/>
<accession>A0A7W0C823</accession>
<evidence type="ECO:0000256" key="1">
    <source>
        <dbReference type="ARBA" id="ARBA00001164"/>
    </source>
</evidence>